<organism evidence="1 2">
    <name type="scientific">Armillaria solidipes</name>
    <dbReference type="NCBI Taxonomy" id="1076256"/>
    <lineage>
        <taxon>Eukaryota</taxon>
        <taxon>Fungi</taxon>
        <taxon>Dikarya</taxon>
        <taxon>Basidiomycota</taxon>
        <taxon>Agaricomycotina</taxon>
        <taxon>Agaricomycetes</taxon>
        <taxon>Agaricomycetidae</taxon>
        <taxon>Agaricales</taxon>
        <taxon>Marasmiineae</taxon>
        <taxon>Physalacriaceae</taxon>
        <taxon>Armillaria</taxon>
    </lineage>
</organism>
<evidence type="ECO:0000313" key="2">
    <source>
        <dbReference type="Proteomes" id="UP000218334"/>
    </source>
</evidence>
<gene>
    <name evidence="1" type="ORF">ARMSODRAFT_1023744</name>
</gene>
<reference evidence="2" key="1">
    <citation type="journal article" date="2017" name="Nat. Ecol. Evol.">
        <title>Genome expansion and lineage-specific genetic innovations in the forest pathogenic fungi Armillaria.</title>
        <authorList>
            <person name="Sipos G."/>
            <person name="Prasanna A.N."/>
            <person name="Walter M.C."/>
            <person name="O'Connor E."/>
            <person name="Balint B."/>
            <person name="Krizsan K."/>
            <person name="Kiss B."/>
            <person name="Hess J."/>
            <person name="Varga T."/>
            <person name="Slot J."/>
            <person name="Riley R."/>
            <person name="Boka B."/>
            <person name="Rigling D."/>
            <person name="Barry K."/>
            <person name="Lee J."/>
            <person name="Mihaltcheva S."/>
            <person name="LaButti K."/>
            <person name="Lipzen A."/>
            <person name="Waldron R."/>
            <person name="Moloney N.M."/>
            <person name="Sperisen C."/>
            <person name="Kredics L."/>
            <person name="Vagvoelgyi C."/>
            <person name="Patrignani A."/>
            <person name="Fitzpatrick D."/>
            <person name="Nagy I."/>
            <person name="Doyle S."/>
            <person name="Anderson J.B."/>
            <person name="Grigoriev I.V."/>
            <person name="Gueldener U."/>
            <person name="Muensterkoetter M."/>
            <person name="Nagy L.G."/>
        </authorList>
    </citation>
    <scope>NUCLEOTIDE SEQUENCE [LARGE SCALE GENOMIC DNA]</scope>
    <source>
        <strain evidence="2">28-4</strain>
    </source>
</reference>
<evidence type="ECO:0000313" key="1">
    <source>
        <dbReference type="EMBL" id="PBK63843.1"/>
    </source>
</evidence>
<protein>
    <recommendedName>
        <fullName evidence="3">Retrotransposon gag domain-containing protein</fullName>
    </recommendedName>
</protein>
<accession>A0A2H3BJ14</accession>
<proteinExistence type="predicted"/>
<dbReference type="AlphaFoldDB" id="A0A2H3BJ14"/>
<dbReference type="Proteomes" id="UP000218334">
    <property type="component" value="Unassembled WGS sequence"/>
</dbReference>
<name>A0A2H3BJ14_9AGAR</name>
<sequence>MIQVPKVFTGEHVDIERFFGDCMMYFEAHASYFILPSHMIPFATSLFDGPAKTWWVHKRMEYWSASIHDPVYARFRYPDWAEFVTQVTQQFRDPAVEEYFQELEEEAMQVNRRNETGPRDLMVKAVRLGVPHSYTSFISNHGENIPVTYDQWKTCICTMYEERQKQLAFNQNVGMQWGSRQKGTGITATSHL</sequence>
<dbReference type="EMBL" id="KZ293456">
    <property type="protein sequence ID" value="PBK63843.1"/>
    <property type="molecule type" value="Genomic_DNA"/>
</dbReference>
<dbReference type="STRING" id="1076256.A0A2H3BJ14"/>
<keyword evidence="2" id="KW-1185">Reference proteome</keyword>
<evidence type="ECO:0008006" key="3">
    <source>
        <dbReference type="Google" id="ProtNLM"/>
    </source>
</evidence>